<accession>A0A2V2UV00</accession>
<gene>
    <name evidence="2" type="ORF">C4B63_83g31</name>
</gene>
<dbReference type="VEuPathDB" id="TriTrypDB:TcCL_ESM06433"/>
<evidence type="ECO:0000313" key="2">
    <source>
        <dbReference type="EMBL" id="PWU87900.1"/>
    </source>
</evidence>
<evidence type="ECO:0000313" key="3">
    <source>
        <dbReference type="Proteomes" id="UP000246121"/>
    </source>
</evidence>
<dbReference type="VEuPathDB" id="TriTrypDB:BCY84_21748"/>
<dbReference type="VEuPathDB" id="TriTrypDB:TCDM_06438"/>
<dbReference type="VEuPathDB" id="TriTrypDB:TcBrA4_0116590"/>
<proteinExistence type="predicted"/>
<protein>
    <submittedName>
        <fullName evidence="2">Uncharacterized protein</fullName>
    </submittedName>
</protein>
<dbReference type="Proteomes" id="UP000246121">
    <property type="component" value="Unassembled WGS sequence"/>
</dbReference>
<dbReference type="VEuPathDB" id="TriTrypDB:TcCLB.506739.30"/>
<dbReference type="PANTHER" id="PTHR39666">
    <property type="entry name" value="RANBP2-TYPE DOMAIN-CONTAINING PROTEIN"/>
    <property type="match status" value="1"/>
</dbReference>
<organism evidence="2 3">
    <name type="scientific">Trypanosoma cruzi</name>
    <dbReference type="NCBI Taxonomy" id="5693"/>
    <lineage>
        <taxon>Eukaryota</taxon>
        <taxon>Discoba</taxon>
        <taxon>Euglenozoa</taxon>
        <taxon>Kinetoplastea</taxon>
        <taxon>Metakinetoplastina</taxon>
        <taxon>Trypanosomatida</taxon>
        <taxon>Trypanosomatidae</taxon>
        <taxon>Trypanosoma</taxon>
        <taxon>Schizotrypanum</taxon>
    </lineage>
</organism>
<dbReference type="VEuPathDB" id="TriTrypDB:C3747_176g27"/>
<dbReference type="VEuPathDB" id="TriTrypDB:TCSYLVIO_002408"/>
<dbReference type="VEuPathDB" id="TriTrypDB:TcCLB.510819.30"/>
<dbReference type="AlphaFoldDB" id="A0A2V2UV00"/>
<comment type="caution">
    <text evidence="2">The sequence shown here is derived from an EMBL/GenBank/DDBJ whole genome shotgun (WGS) entry which is preliminary data.</text>
</comment>
<dbReference type="VEuPathDB" id="TriTrypDB:TcG_02495"/>
<dbReference type="VEuPathDB" id="TriTrypDB:C4B63_83g31"/>
<name>A0A2V2UV00_TRYCR</name>
<reference evidence="2 3" key="1">
    <citation type="journal article" date="2018" name="Microb. Genom.">
        <title>Expanding an expanded genome: long-read sequencing of Trypanosoma cruzi.</title>
        <authorList>
            <person name="Berna L."/>
            <person name="Rodriguez M."/>
            <person name="Chiribao M.L."/>
            <person name="Parodi-Talice A."/>
            <person name="Pita S."/>
            <person name="Rijo G."/>
            <person name="Alvarez-Valin F."/>
            <person name="Robello C."/>
        </authorList>
    </citation>
    <scope>NUCLEOTIDE SEQUENCE [LARGE SCALE GENOMIC DNA]</scope>
    <source>
        <strain evidence="2 3">Dm28c</strain>
    </source>
</reference>
<dbReference type="PANTHER" id="PTHR39666:SF1">
    <property type="entry name" value="NUCLEAR PORE COMPLEX NUP2_50_61 DOMAIN-CONTAINING PROTEIN"/>
    <property type="match status" value="1"/>
</dbReference>
<sequence length="1090" mass="122322">MSLSIDSAPRVPYVVVPEALRTEYGFLDTCALYYCAQVEHFVVSTGDGGEREPAVLFITCDSLYIGDNQGGIYRRVELKNICCILTNIGFSLSDNPSSSRSLFTAFVLSNPQEPSDIVLAGKTGYAAAVVVERLLSLCGHSVPMQRCMTDRHDLLPEGVVRLPPRGKPTLTLQEQQALRDSISSRSGAANAAFLSSANTFGDRLGATLARLVDEQRSRTTAPDTVVADAVPPDVWVPVAIRRCFPPFNDVSLFWGGSVRFCGKTLKEFSEATLFITPLQVVVVYAQQPVRVLPLQAISKVLVHSIDSVRKQRFTFFISSLKDADICIQTVGKDSDLLLRRVQNALCALDPTRVPPINPVATTKGLNLRLRPKKGYKLPTIAMPPTSENARYRNFVFERVRDILRACEPLKQDTAAALTEQFLGRELELLSLLYNTYPEYAMRQEFSSVPEHRERLLLFCAKYLPDSVGIVDDVLNSYKGREEELFHHLVMRYGPEPREKTVGLERYKTTLSPEEIRRRLVNFYRHYEPKKIADVDAIMALYQDREQLLFERLTQLYGPMPLDQDSSALSVQPNLLLSPQDAFHVSSSPPLPNEDETADRPSWRQRLEAFLARYIPERTGDADMLLQKYAGQEDALLCGLEKKYGPEPVPVTRRNRARVSAFFVRAGLPEPDEAQIDETIRSFHGSEEDFFLYLEQRYGAESPLQFPREAEEITAVEFAKVDLLTEVPFVEVPESLQCLFPSFRGRAALFWFGRVLHWEQPAPPTLRCAYLTSSHIYVGNSEADTVRCTALERVEAVYMNSKRERRDMPLSMILCVHEEHDLFFAFASDEEGYQLLSVLSSTLTQYHFGRQCRVFACANFTDFGIQVNCARPPTYINHVVAVLQRPRTNASLRVNQKNNEAASSDIDGDDIHVHRLLKQKECELRSGLHDALILKGDGYQNVELQRDAVLVNQRWAAIRQLATKERKMFGTVPPRPSAGTVIVSNARSTMNRTNSPPYSFQAVANVPSRIIKANPLQRVQYGRFSPNGTYGLGVKARLYGGIEDAVKNVSEASKGNFTRLLMYSNERSAAGSVHNASYRPSITRGDGGPDG</sequence>
<dbReference type="VEuPathDB" id="TriTrypDB:ECC02_006219"/>
<dbReference type="VEuPathDB" id="TriTrypDB:Tc_MARK_1123"/>
<dbReference type="EMBL" id="PRFA01000083">
    <property type="protein sequence ID" value="PWU87900.1"/>
    <property type="molecule type" value="Genomic_DNA"/>
</dbReference>
<feature type="region of interest" description="Disordered" evidence="1">
    <location>
        <begin position="1071"/>
        <end position="1090"/>
    </location>
</feature>
<evidence type="ECO:0000256" key="1">
    <source>
        <dbReference type="SAM" id="MobiDB-lite"/>
    </source>
</evidence>